<keyword evidence="3" id="KW-1185">Reference proteome</keyword>
<feature type="region of interest" description="Disordered" evidence="1">
    <location>
        <begin position="1"/>
        <end position="76"/>
    </location>
</feature>
<organism evidence="3">
    <name type="scientific">Melampsora larici-populina (strain 98AG31 / pathotype 3-4-7)</name>
    <name type="common">Poplar leaf rust fungus</name>
    <dbReference type="NCBI Taxonomy" id="747676"/>
    <lineage>
        <taxon>Eukaryota</taxon>
        <taxon>Fungi</taxon>
        <taxon>Dikarya</taxon>
        <taxon>Basidiomycota</taxon>
        <taxon>Pucciniomycotina</taxon>
        <taxon>Pucciniomycetes</taxon>
        <taxon>Pucciniales</taxon>
        <taxon>Melampsoraceae</taxon>
        <taxon>Melampsora</taxon>
    </lineage>
</organism>
<dbReference type="InParanoid" id="F4RRG2"/>
<dbReference type="RefSeq" id="XP_007411792.1">
    <property type="nucleotide sequence ID" value="XM_007411730.1"/>
</dbReference>
<sequence length="318" mass="35736">MPSTSKRPTNIKPSLTTSGKSSQEGKPDLISVTGHITSPGGRPKFIPGQSTSFPGGNTLSPTPNPTSEPPLNSSDKTTFFANSIPLTQHPLYAKVKTLHDSLHPFLCHDWESNDTYNLTSLKYYNVLLHFNPNTKARPTKLKKILIDMFKTELLPQLAPFCIPPPAPLSSQMETDQEDIDFDPLDRQTTVAMLSDAIRSQSSRVSISSVALKDEVLALYKHYVNPYLAGLKKSTYTRKPNIVSSNRLDKLTTHQIRHALQAHHPEVFVNCPVLKISHYKALYRKFVMDEPKLAKEEDLVEGYHYWIIADLVQEDETDK</sequence>
<gene>
    <name evidence="2" type="ORF">MELLADRAFT_88362</name>
</gene>
<proteinExistence type="predicted"/>
<feature type="compositionally biased region" description="Polar residues" evidence="1">
    <location>
        <begin position="1"/>
        <end position="24"/>
    </location>
</feature>
<reference evidence="3" key="1">
    <citation type="journal article" date="2011" name="Proc. Natl. Acad. Sci. U.S.A.">
        <title>Obligate biotrophy features unraveled by the genomic analysis of rust fungi.</title>
        <authorList>
            <person name="Duplessis S."/>
            <person name="Cuomo C.A."/>
            <person name="Lin Y.-C."/>
            <person name="Aerts A."/>
            <person name="Tisserant E."/>
            <person name="Veneault-Fourrey C."/>
            <person name="Joly D.L."/>
            <person name="Hacquard S."/>
            <person name="Amselem J."/>
            <person name="Cantarel B.L."/>
            <person name="Chiu R."/>
            <person name="Coutinho P.M."/>
            <person name="Feau N."/>
            <person name="Field M."/>
            <person name="Frey P."/>
            <person name="Gelhaye E."/>
            <person name="Goldberg J."/>
            <person name="Grabherr M.G."/>
            <person name="Kodira C.D."/>
            <person name="Kohler A."/>
            <person name="Kuees U."/>
            <person name="Lindquist E.A."/>
            <person name="Lucas S.M."/>
            <person name="Mago R."/>
            <person name="Mauceli E."/>
            <person name="Morin E."/>
            <person name="Murat C."/>
            <person name="Pangilinan J.L."/>
            <person name="Park R."/>
            <person name="Pearson M."/>
            <person name="Quesneville H."/>
            <person name="Rouhier N."/>
            <person name="Sakthikumar S."/>
            <person name="Salamov A.A."/>
            <person name="Schmutz J."/>
            <person name="Selles B."/>
            <person name="Shapiro H."/>
            <person name="Tanguay P."/>
            <person name="Tuskan G.A."/>
            <person name="Henrissat B."/>
            <person name="Van de Peer Y."/>
            <person name="Rouze P."/>
            <person name="Ellis J.G."/>
            <person name="Dodds P.N."/>
            <person name="Schein J.E."/>
            <person name="Zhong S."/>
            <person name="Hamelin R.C."/>
            <person name="Grigoriev I.V."/>
            <person name="Szabo L.J."/>
            <person name="Martin F."/>
        </authorList>
    </citation>
    <scope>NUCLEOTIDE SEQUENCE [LARGE SCALE GENOMIC DNA]</scope>
    <source>
        <strain evidence="3">98AG31 / pathotype 3-4-7</strain>
    </source>
</reference>
<dbReference type="GeneID" id="18934854"/>
<dbReference type="AlphaFoldDB" id="F4RRG2"/>
<dbReference type="Proteomes" id="UP000001072">
    <property type="component" value="Unassembled WGS sequence"/>
</dbReference>
<feature type="compositionally biased region" description="Polar residues" evidence="1">
    <location>
        <begin position="48"/>
        <end position="61"/>
    </location>
</feature>
<dbReference type="EMBL" id="GL883115">
    <property type="protein sequence ID" value="EGG05039.1"/>
    <property type="molecule type" value="Genomic_DNA"/>
</dbReference>
<accession>F4RRG2</accession>
<protein>
    <submittedName>
        <fullName evidence="2">Uncharacterized protein</fullName>
    </submittedName>
</protein>
<dbReference type="VEuPathDB" id="FungiDB:MELLADRAFT_88362"/>
<evidence type="ECO:0000313" key="3">
    <source>
        <dbReference type="Proteomes" id="UP000001072"/>
    </source>
</evidence>
<dbReference type="KEGG" id="mlr:MELLADRAFT_88362"/>
<evidence type="ECO:0000256" key="1">
    <source>
        <dbReference type="SAM" id="MobiDB-lite"/>
    </source>
</evidence>
<dbReference type="HOGENOM" id="CLU_056407_2_0_1"/>
<evidence type="ECO:0000313" key="2">
    <source>
        <dbReference type="EMBL" id="EGG05039.1"/>
    </source>
</evidence>
<name>F4RRG2_MELLP</name>